<name>A0A9X1U3K2_9FLAO</name>
<dbReference type="InterPro" id="IPR008969">
    <property type="entry name" value="CarboxyPept-like_regulatory"/>
</dbReference>
<evidence type="ECO:0000313" key="2">
    <source>
        <dbReference type="Proteomes" id="UP001139462"/>
    </source>
</evidence>
<dbReference type="Proteomes" id="UP001139462">
    <property type="component" value="Unassembled WGS sequence"/>
</dbReference>
<dbReference type="Pfam" id="PF13620">
    <property type="entry name" value="CarboxypepD_reg"/>
    <property type="match status" value="1"/>
</dbReference>
<proteinExistence type="predicted"/>
<dbReference type="SUPFAM" id="SSF56935">
    <property type="entry name" value="Porins"/>
    <property type="match status" value="1"/>
</dbReference>
<dbReference type="Gene3D" id="2.60.40.1120">
    <property type="entry name" value="Carboxypeptidase-like, regulatory domain"/>
    <property type="match status" value="1"/>
</dbReference>
<dbReference type="AlphaFoldDB" id="A0A9X1U3K2"/>
<protein>
    <submittedName>
        <fullName evidence="1">TonB-dependent receptor</fullName>
    </submittedName>
</protein>
<dbReference type="EMBL" id="JAIRBB010000001">
    <property type="protein sequence ID" value="MCG2429900.1"/>
    <property type="molecule type" value="Genomic_DNA"/>
</dbReference>
<keyword evidence="2" id="KW-1185">Reference proteome</keyword>
<sequence>MKFLMLRINKINNETLKTYLLFLFCFCFSLVGAQTVTGTIINGTSSEPIEDALVIAKNGDKVVSYTYTDVNGHYNLKINNFAEITLTASSLGFVSENLRIRFVESQVNYVSDFQLNEKTETLTTVVLKADEKIKINRDTISYRISAFKDASERTVEDMLKKLPGIEVDDDGNIRALGKPIQKILIEGDDLADSNYKVISKNLDITVLDKIEIINNYDENPVLKQFLSSENIVLNLKLKKDKKSVLFGKAEIGGGIENRFLGDVNLGVINPLVKLLNLANTNNTGSPAGRQFGVYTYSPIGFNDFTKDFSINQNPIVFLSGSTNELNTENYIENTSVSNNLLINKRFSDSIKLRNSLYYFNDSFEQYYKSEYQYFVEPKDIFFKEQNSFNQEKFNLSNDLKITFTPSKDRNITVANTLTFLNGTSKNGLLFNEENVQQTLRNKTREQDTQIQLTQKIKSGAVVIDFYVGSKKLDQIFKIFPNTFIADSINQKTLSYSDYNTTLDYQGLDASLVFKNNKTSYSFTGGFQHINETIKTKSYLGFQNQNEKIDSLSGRHTARSLLPHLQFKIEEELYQDVLLYANLDAIWNSYDKNNFSKNFFLPNPSAGLRIRKTKTGTYHFKYSYISEIPRLNYFTDNFIIKSYRNLSLGISKPEALKSHSYSFNYTFARVEKRILFNVSATHRKFLNQVSFKNSLGQNTDITQSIFSPGQKLWLFQASFTSYIDPVNTSVKIGYQKQFSEQAVIINNENSKLKNNTSQYYLSGTTYLKGVVNFKILANYTINAGENGRNTIRNERYKFELKTIFNINKVFIATFESKGYLVSSQFYETNNAEIEFRPKGKNWTLGLKIINIFNDKEYIFENSSDYVQTATVFDAVPRYGILYGRFRF</sequence>
<evidence type="ECO:0000313" key="1">
    <source>
        <dbReference type="EMBL" id="MCG2429900.1"/>
    </source>
</evidence>
<reference evidence="1" key="1">
    <citation type="submission" date="2021-09" db="EMBL/GenBank/DDBJ databases">
        <title>Genome of Aequorivita sp. strain F64183.</title>
        <authorList>
            <person name="Wang Y."/>
        </authorList>
    </citation>
    <scope>NUCLEOTIDE SEQUENCE</scope>
    <source>
        <strain evidence="1">F64183</strain>
    </source>
</reference>
<comment type="caution">
    <text evidence="1">The sequence shown here is derived from an EMBL/GenBank/DDBJ whole genome shotgun (WGS) entry which is preliminary data.</text>
</comment>
<keyword evidence="1" id="KW-0675">Receptor</keyword>
<gene>
    <name evidence="1" type="ORF">K8344_02110</name>
</gene>
<dbReference type="SUPFAM" id="SSF49464">
    <property type="entry name" value="Carboxypeptidase regulatory domain-like"/>
    <property type="match status" value="1"/>
</dbReference>
<organism evidence="1 2">
    <name type="scientific">Aequorivita xiaoshiensis</name>
    <dbReference type="NCBI Taxonomy" id="2874476"/>
    <lineage>
        <taxon>Bacteria</taxon>
        <taxon>Pseudomonadati</taxon>
        <taxon>Bacteroidota</taxon>
        <taxon>Flavobacteriia</taxon>
        <taxon>Flavobacteriales</taxon>
        <taxon>Flavobacteriaceae</taxon>
        <taxon>Aequorivita</taxon>
    </lineage>
</organism>
<accession>A0A9X1U3K2</accession>
<dbReference type="RefSeq" id="WP_237606641.1">
    <property type="nucleotide sequence ID" value="NZ_JAIRBB010000001.1"/>
</dbReference>